<dbReference type="GO" id="GO:1902209">
    <property type="term" value="P:negative regulation of bacterial-type flagellum assembly"/>
    <property type="evidence" value="ECO:0007669"/>
    <property type="project" value="InterPro"/>
</dbReference>
<dbReference type="Pfam" id="PF07378">
    <property type="entry name" value="FlbT"/>
    <property type="match status" value="1"/>
</dbReference>
<dbReference type="Proteomes" id="UP000603912">
    <property type="component" value="Unassembled WGS sequence"/>
</dbReference>
<evidence type="ECO:0000313" key="4">
    <source>
        <dbReference type="EMBL" id="GGH17907.1"/>
    </source>
</evidence>
<organism evidence="4 5">
    <name type="scientific">Alsobacter metallidurans</name>
    <dbReference type="NCBI Taxonomy" id="340221"/>
    <lineage>
        <taxon>Bacteria</taxon>
        <taxon>Pseudomonadati</taxon>
        <taxon>Pseudomonadota</taxon>
        <taxon>Alphaproteobacteria</taxon>
        <taxon>Hyphomicrobiales</taxon>
        <taxon>Alsobacteraceae</taxon>
        <taxon>Alsobacter</taxon>
    </lineage>
</organism>
<sequence>MRVDAGEVPVSFVLELKHHEVAYVGRAVLRNEGDRARITIDGHVPILREKEFMDPLTAKSPAENLYVAIQEMYLSGSDDAAGDFFSASRKLLSSLPHAQEPVSQLTNLVLTQEMSKALKVARTLIHLEGKSA</sequence>
<gene>
    <name evidence="4" type="primary">flbT1</name>
    <name evidence="4" type="ORF">GCM10007036_19730</name>
</gene>
<accession>A0A917I5X7</accession>
<reference evidence="4" key="2">
    <citation type="submission" date="2020-09" db="EMBL/GenBank/DDBJ databases">
        <authorList>
            <person name="Sun Q."/>
            <person name="Zhou Y."/>
        </authorList>
    </citation>
    <scope>NUCLEOTIDE SEQUENCE</scope>
    <source>
        <strain evidence="4">CGMCC 1.12214</strain>
    </source>
</reference>
<evidence type="ECO:0000256" key="3">
    <source>
        <dbReference type="ARBA" id="ARBA00022884"/>
    </source>
</evidence>
<protein>
    <submittedName>
        <fullName evidence="4">Flagellum biosynthesis repressor protein FlbT 1</fullName>
    </submittedName>
</protein>
<keyword evidence="3" id="KW-0694">RNA-binding</keyword>
<name>A0A917I5X7_9HYPH</name>
<dbReference type="AlphaFoldDB" id="A0A917I5X7"/>
<keyword evidence="2" id="KW-1005">Bacterial flagellum biogenesis</keyword>
<reference evidence="4" key="1">
    <citation type="journal article" date="2014" name="Int. J. Syst. Evol. Microbiol.">
        <title>Complete genome sequence of Corynebacterium casei LMG S-19264T (=DSM 44701T), isolated from a smear-ripened cheese.</title>
        <authorList>
            <consortium name="US DOE Joint Genome Institute (JGI-PGF)"/>
            <person name="Walter F."/>
            <person name="Albersmeier A."/>
            <person name="Kalinowski J."/>
            <person name="Ruckert C."/>
        </authorList>
    </citation>
    <scope>NUCLEOTIDE SEQUENCE</scope>
    <source>
        <strain evidence="4">CGMCC 1.12214</strain>
    </source>
</reference>
<comment type="caution">
    <text evidence="4">The sequence shown here is derived from an EMBL/GenBank/DDBJ whole genome shotgun (WGS) entry which is preliminary data.</text>
</comment>
<keyword evidence="1" id="KW-0678">Repressor</keyword>
<evidence type="ECO:0000256" key="1">
    <source>
        <dbReference type="ARBA" id="ARBA00022491"/>
    </source>
</evidence>
<dbReference type="GO" id="GO:0044781">
    <property type="term" value="P:bacterial-type flagellum organization"/>
    <property type="evidence" value="ECO:0007669"/>
    <property type="project" value="UniProtKB-KW"/>
</dbReference>
<evidence type="ECO:0000313" key="5">
    <source>
        <dbReference type="Proteomes" id="UP000603912"/>
    </source>
</evidence>
<dbReference type="EMBL" id="BMES01000001">
    <property type="protein sequence ID" value="GGH17907.1"/>
    <property type="molecule type" value="Genomic_DNA"/>
</dbReference>
<dbReference type="GO" id="GO:0048027">
    <property type="term" value="F:mRNA 5'-UTR binding"/>
    <property type="evidence" value="ECO:0007669"/>
    <property type="project" value="InterPro"/>
</dbReference>
<keyword evidence="5" id="KW-1185">Reference proteome</keyword>
<dbReference type="InterPro" id="IPR009967">
    <property type="entry name" value="Flagellum_FlbT"/>
</dbReference>
<proteinExistence type="predicted"/>
<dbReference type="GO" id="GO:0006402">
    <property type="term" value="P:mRNA catabolic process"/>
    <property type="evidence" value="ECO:0007669"/>
    <property type="project" value="InterPro"/>
</dbReference>
<evidence type="ECO:0000256" key="2">
    <source>
        <dbReference type="ARBA" id="ARBA00022795"/>
    </source>
</evidence>